<dbReference type="GO" id="GO:0051015">
    <property type="term" value="F:actin filament binding"/>
    <property type="evidence" value="ECO:0007669"/>
    <property type="project" value="TreeGrafter"/>
</dbReference>
<dbReference type="Pfam" id="PF00412">
    <property type="entry name" value="LIM"/>
    <property type="match status" value="4"/>
</dbReference>
<sequence>PSCSVPVGRGNSPIVCERCGEVCRGEVVRVKNTHFHVHCFTCQVCGCDLVHSGFFHHSGEYICTEDYQRLYGTQCDSCDQYITGEVVSALGRTYHPHCFVCSVCRSPFPIGDRVTFCGKKCVCQQCSHSLKSDKPVKVHGPSYCAGCCEEIKQGQSLLALERQWHVSCFKCQTCGCVLTGEYISKDGIPYCETDYHTQFGIRCESCNGYISGRVLEAGGKHYHPSCARCARCHMMFLEGEEMYLTGSEVWHPMCKEAARLERKLRLRRTSETASISPPGSSPLLGSPHRLICVSNHSHHSFASTTVVMPVAVTASGRSSPYYSQPGPKCATPTNTSFQAPKHFHVPASEENNIYRKPPIYKRQATHVTVGTPVLHILYFICHLSVNEMKLLCCSLPFLLCSLHLLLPLLLCVVSRVRRFSSGGEEDGWNHNINRGIGRMILKEEMKARSGRHDNDQWGSRRSSRCSSKETLNNLGYGSVNGYSYVAKSASLPGYGRTGLNRVRNDYGVCVCVCIYPYEDLMVSVRGQQRLPSDVDRARLERHLSPEEFYRVFGMAMSAFDRLAQWKKNELKKQVRLF</sequence>
<accession>A0AAQ6IND9</accession>
<evidence type="ECO:0000256" key="7">
    <source>
        <dbReference type="ARBA" id="ARBA00023038"/>
    </source>
</evidence>
<dbReference type="InterPro" id="IPR001781">
    <property type="entry name" value="Znf_LIM"/>
</dbReference>
<reference evidence="11" key="2">
    <citation type="submission" date="2025-08" db="UniProtKB">
        <authorList>
            <consortium name="Ensembl"/>
        </authorList>
    </citation>
    <scope>IDENTIFICATION</scope>
</reference>
<feature type="domain" description="LIM zinc-binding" evidence="9">
    <location>
        <begin position="142"/>
        <end position="201"/>
    </location>
</feature>
<dbReference type="GO" id="GO:0046872">
    <property type="term" value="F:metal ion binding"/>
    <property type="evidence" value="ECO:0007669"/>
    <property type="project" value="UniProtKB-KW"/>
</dbReference>
<dbReference type="FunFam" id="2.10.110.10:FF:000003">
    <property type="entry name" value="actin-binding LIM protein 1 isoform X1"/>
    <property type="match status" value="1"/>
</dbReference>
<dbReference type="AlphaFoldDB" id="A0AAQ6IND9"/>
<dbReference type="CDD" id="cd09330">
    <property type="entry name" value="LIM4_abLIM"/>
    <property type="match status" value="1"/>
</dbReference>
<keyword evidence="5" id="KW-0677">Repeat</keyword>
<evidence type="ECO:0000256" key="6">
    <source>
        <dbReference type="ARBA" id="ARBA00022833"/>
    </source>
</evidence>
<dbReference type="SMART" id="SM00132">
    <property type="entry name" value="LIM"/>
    <property type="match status" value="4"/>
</dbReference>
<evidence type="ECO:0000313" key="11">
    <source>
        <dbReference type="Ensembl" id="ENSATEP00000075088.1"/>
    </source>
</evidence>
<dbReference type="CDD" id="cd09328">
    <property type="entry name" value="LIM2_abLIM"/>
    <property type="match status" value="1"/>
</dbReference>
<keyword evidence="6 8" id="KW-0862">Zinc</keyword>
<dbReference type="FunFam" id="1.10.950.10:FF:000001">
    <property type="entry name" value="actin-binding LIM protein 1 isoform X2"/>
    <property type="match status" value="1"/>
</dbReference>
<dbReference type="PANTHER" id="PTHR24213:SF0">
    <property type="entry name" value="ACTIN-BINDING LIM PROTEIN 3"/>
    <property type="match status" value="1"/>
</dbReference>
<dbReference type="Gene3D" id="2.10.110.10">
    <property type="entry name" value="Cysteine Rich Protein"/>
    <property type="match status" value="4"/>
</dbReference>
<dbReference type="InterPro" id="IPR032402">
    <property type="entry name" value="AbLIM_anchor"/>
</dbReference>
<evidence type="ECO:0000256" key="4">
    <source>
        <dbReference type="ARBA" id="ARBA00022723"/>
    </source>
</evidence>
<protein>
    <recommendedName>
        <fullName evidence="13">Actin binding LIM protein family, member 3</fullName>
    </recommendedName>
</protein>
<evidence type="ECO:0000256" key="1">
    <source>
        <dbReference type="ARBA" id="ARBA00004496"/>
    </source>
</evidence>
<dbReference type="PROSITE" id="PS51089">
    <property type="entry name" value="HP"/>
    <property type="match status" value="1"/>
</dbReference>
<dbReference type="SUPFAM" id="SSF57716">
    <property type="entry name" value="Glucocorticoid receptor-like (DNA-binding domain)"/>
    <property type="match status" value="6"/>
</dbReference>
<dbReference type="SUPFAM" id="SSF47050">
    <property type="entry name" value="VHP, Villin headpiece domain"/>
    <property type="match status" value="1"/>
</dbReference>
<gene>
    <name evidence="11" type="primary">ABLIM3</name>
</gene>
<dbReference type="InterPro" id="IPR036886">
    <property type="entry name" value="Villin_headpiece_dom_sf"/>
</dbReference>
<dbReference type="PANTHER" id="PTHR24213">
    <property type="entry name" value="ACTIN-BINDING LIM PROTEIN"/>
    <property type="match status" value="1"/>
</dbReference>
<dbReference type="InterPro" id="IPR051618">
    <property type="entry name" value="Actin-binding_LIM"/>
</dbReference>
<dbReference type="PROSITE" id="PS50023">
    <property type="entry name" value="LIM_DOMAIN_2"/>
    <property type="match status" value="3"/>
</dbReference>
<dbReference type="FunFam" id="2.10.110.10:FF:000004">
    <property type="entry name" value="actin-binding LIM protein 1 isoform X1"/>
    <property type="match status" value="1"/>
</dbReference>
<reference evidence="11 12" key="1">
    <citation type="submission" date="2021-04" db="EMBL/GenBank/DDBJ databases">
        <authorList>
            <consortium name="Wellcome Sanger Institute Data Sharing"/>
        </authorList>
    </citation>
    <scope>NUCLEOTIDE SEQUENCE [LARGE SCALE GENOMIC DNA]</scope>
</reference>
<reference evidence="11" key="3">
    <citation type="submission" date="2025-09" db="UniProtKB">
        <authorList>
            <consortium name="Ensembl"/>
        </authorList>
    </citation>
    <scope>IDENTIFICATION</scope>
</reference>
<dbReference type="CDD" id="cd09329">
    <property type="entry name" value="LIM3_abLIM"/>
    <property type="match status" value="1"/>
</dbReference>
<name>A0AAQ6IND9_ANATE</name>
<keyword evidence="3" id="KW-0597">Phosphoprotein</keyword>
<keyword evidence="7 8" id="KW-0440">LIM domain</keyword>
<dbReference type="PROSITE" id="PS00478">
    <property type="entry name" value="LIM_DOMAIN_1"/>
    <property type="match status" value="3"/>
</dbReference>
<keyword evidence="4 8" id="KW-0479">Metal-binding</keyword>
<evidence type="ECO:0000313" key="12">
    <source>
        <dbReference type="Proteomes" id="UP000265040"/>
    </source>
</evidence>
<dbReference type="Pfam" id="PF16182">
    <property type="entry name" value="AbLIM_anchor"/>
    <property type="match status" value="1"/>
</dbReference>
<proteinExistence type="predicted"/>
<feature type="domain" description="LIM zinc-binding" evidence="9">
    <location>
        <begin position="14"/>
        <end position="73"/>
    </location>
</feature>
<evidence type="ECO:0000259" key="9">
    <source>
        <dbReference type="PROSITE" id="PS50023"/>
    </source>
</evidence>
<dbReference type="CDD" id="cd09327">
    <property type="entry name" value="LIM1_abLIM"/>
    <property type="match status" value="1"/>
</dbReference>
<keyword evidence="2" id="KW-0963">Cytoplasm</keyword>
<comment type="subcellular location">
    <subcellularLocation>
        <location evidence="1">Cytoplasm</location>
    </subcellularLocation>
</comment>
<feature type="domain" description="LIM zinc-binding" evidence="9">
    <location>
        <begin position="74"/>
        <end position="133"/>
    </location>
</feature>
<evidence type="ECO:0000256" key="8">
    <source>
        <dbReference type="PROSITE-ProRule" id="PRU00125"/>
    </source>
</evidence>
<evidence type="ECO:0000256" key="5">
    <source>
        <dbReference type="ARBA" id="ARBA00022737"/>
    </source>
</evidence>
<dbReference type="GO" id="GO:0060271">
    <property type="term" value="P:cilium assembly"/>
    <property type="evidence" value="ECO:0007669"/>
    <property type="project" value="TreeGrafter"/>
</dbReference>
<organism evidence="11 12">
    <name type="scientific">Anabas testudineus</name>
    <name type="common">Climbing perch</name>
    <name type="synonym">Anthias testudineus</name>
    <dbReference type="NCBI Taxonomy" id="64144"/>
    <lineage>
        <taxon>Eukaryota</taxon>
        <taxon>Metazoa</taxon>
        <taxon>Chordata</taxon>
        <taxon>Craniata</taxon>
        <taxon>Vertebrata</taxon>
        <taxon>Euteleostomi</taxon>
        <taxon>Actinopterygii</taxon>
        <taxon>Neopterygii</taxon>
        <taxon>Teleostei</taxon>
        <taxon>Neoteleostei</taxon>
        <taxon>Acanthomorphata</taxon>
        <taxon>Anabantaria</taxon>
        <taxon>Anabantiformes</taxon>
        <taxon>Anabantoidei</taxon>
        <taxon>Anabantidae</taxon>
        <taxon>Anabas</taxon>
    </lineage>
</organism>
<evidence type="ECO:0008006" key="13">
    <source>
        <dbReference type="Google" id="ProtNLM"/>
    </source>
</evidence>
<dbReference type="GO" id="GO:0005737">
    <property type="term" value="C:cytoplasm"/>
    <property type="evidence" value="ECO:0007669"/>
    <property type="project" value="UniProtKB-SubCell"/>
</dbReference>
<dbReference type="Gene3D" id="1.10.950.10">
    <property type="entry name" value="Villin headpiece domain"/>
    <property type="match status" value="1"/>
</dbReference>
<dbReference type="FunFam" id="2.10.110.10:FF:000007">
    <property type="entry name" value="actin-binding LIM protein 1 isoform X1"/>
    <property type="match status" value="1"/>
</dbReference>
<dbReference type="Pfam" id="PF02209">
    <property type="entry name" value="VHP"/>
    <property type="match status" value="1"/>
</dbReference>
<keyword evidence="12" id="KW-1185">Reference proteome</keyword>
<evidence type="ECO:0000256" key="3">
    <source>
        <dbReference type="ARBA" id="ARBA00022553"/>
    </source>
</evidence>
<dbReference type="Proteomes" id="UP000265040">
    <property type="component" value="Chromosome 14"/>
</dbReference>
<dbReference type="GeneTree" id="ENSGT00950000182850"/>
<dbReference type="SMART" id="SM00153">
    <property type="entry name" value="VHP"/>
    <property type="match status" value="1"/>
</dbReference>
<dbReference type="Ensembl" id="ENSATET00000080499.1">
    <property type="protein sequence ID" value="ENSATEP00000075088.1"/>
    <property type="gene ID" value="ENSATEG00000009150.3"/>
</dbReference>
<dbReference type="InterPro" id="IPR003128">
    <property type="entry name" value="Villin_headpiece"/>
</dbReference>
<evidence type="ECO:0000259" key="10">
    <source>
        <dbReference type="PROSITE" id="PS51089"/>
    </source>
</evidence>
<dbReference type="GO" id="GO:0001725">
    <property type="term" value="C:stress fiber"/>
    <property type="evidence" value="ECO:0007669"/>
    <property type="project" value="TreeGrafter"/>
</dbReference>
<dbReference type="GO" id="GO:0030032">
    <property type="term" value="P:lamellipodium assembly"/>
    <property type="evidence" value="ECO:0007669"/>
    <property type="project" value="TreeGrafter"/>
</dbReference>
<dbReference type="GO" id="GO:0007010">
    <property type="term" value="P:cytoskeleton organization"/>
    <property type="evidence" value="ECO:0007669"/>
    <property type="project" value="InterPro"/>
</dbReference>
<evidence type="ECO:0000256" key="2">
    <source>
        <dbReference type="ARBA" id="ARBA00022490"/>
    </source>
</evidence>
<feature type="domain" description="HP" evidence="10">
    <location>
        <begin position="509"/>
        <end position="577"/>
    </location>
</feature>